<feature type="domain" description="HTH arsR-type" evidence="2">
    <location>
        <begin position="147"/>
        <end position="241"/>
    </location>
</feature>
<dbReference type="SMART" id="SM00226">
    <property type="entry name" value="LMWPc"/>
    <property type="match status" value="1"/>
</dbReference>
<keyword evidence="1" id="KW-0059">Arsenical resistance</keyword>
<dbReference type="NCBIfam" id="NF033788">
    <property type="entry name" value="HTH_metalloreg"/>
    <property type="match status" value="1"/>
</dbReference>
<dbReference type="PRINTS" id="PR00778">
    <property type="entry name" value="HTHARSR"/>
</dbReference>
<proteinExistence type="predicted"/>
<evidence type="ECO:0000256" key="1">
    <source>
        <dbReference type="ARBA" id="ARBA00022849"/>
    </source>
</evidence>
<keyword evidence="4" id="KW-1185">Reference proteome</keyword>
<protein>
    <submittedName>
        <fullName evidence="3">Phosphotyrosine protein phosphatase</fullName>
    </submittedName>
</protein>
<dbReference type="CDD" id="cd00090">
    <property type="entry name" value="HTH_ARSR"/>
    <property type="match status" value="1"/>
</dbReference>
<dbReference type="Gene3D" id="1.10.10.10">
    <property type="entry name" value="Winged helix-like DNA-binding domain superfamily/Winged helix DNA-binding domain"/>
    <property type="match status" value="1"/>
</dbReference>
<dbReference type="EMBL" id="NPIB01000012">
    <property type="protein sequence ID" value="PLC57782.1"/>
    <property type="molecule type" value="Genomic_DNA"/>
</dbReference>
<dbReference type="InterPro" id="IPR036196">
    <property type="entry name" value="Ptyr_pPase_sf"/>
</dbReference>
<dbReference type="PANTHER" id="PTHR43428">
    <property type="entry name" value="ARSENATE REDUCTASE"/>
    <property type="match status" value="1"/>
</dbReference>
<dbReference type="PANTHER" id="PTHR43428:SF1">
    <property type="entry name" value="ARSENATE REDUCTASE"/>
    <property type="match status" value="1"/>
</dbReference>
<evidence type="ECO:0000259" key="2">
    <source>
        <dbReference type="PROSITE" id="PS50987"/>
    </source>
</evidence>
<dbReference type="PROSITE" id="PS50987">
    <property type="entry name" value="HTH_ARSR_2"/>
    <property type="match status" value="1"/>
</dbReference>
<organism evidence="3 4">
    <name type="scientific">Photobacterium carnosum</name>
    <dbReference type="NCBI Taxonomy" id="2023717"/>
    <lineage>
        <taxon>Bacteria</taxon>
        <taxon>Pseudomonadati</taxon>
        <taxon>Pseudomonadota</taxon>
        <taxon>Gammaproteobacteria</taxon>
        <taxon>Vibrionales</taxon>
        <taxon>Vibrionaceae</taxon>
        <taxon>Photobacterium</taxon>
    </lineage>
</organism>
<dbReference type="AlphaFoldDB" id="A0A2N4URY2"/>
<accession>A0A2N4URY2</accession>
<dbReference type="Pfam" id="PF01451">
    <property type="entry name" value="LMWPc"/>
    <property type="match status" value="1"/>
</dbReference>
<dbReference type="InterPro" id="IPR001845">
    <property type="entry name" value="HTH_ArsR_DNA-bd_dom"/>
</dbReference>
<dbReference type="InterPro" id="IPR036390">
    <property type="entry name" value="WH_DNA-bd_sf"/>
</dbReference>
<evidence type="ECO:0000313" key="3">
    <source>
        <dbReference type="EMBL" id="PLC57782.1"/>
    </source>
</evidence>
<comment type="caution">
    <text evidence="3">The sequence shown here is derived from an EMBL/GenBank/DDBJ whole genome shotgun (WGS) entry which is preliminary data.</text>
</comment>
<dbReference type="Proteomes" id="UP000234420">
    <property type="component" value="Unassembled WGS sequence"/>
</dbReference>
<dbReference type="GO" id="GO:0003700">
    <property type="term" value="F:DNA-binding transcription factor activity"/>
    <property type="evidence" value="ECO:0007669"/>
    <property type="project" value="InterPro"/>
</dbReference>
<name>A0A2N4URY2_9GAMM</name>
<dbReference type="SUPFAM" id="SSF52788">
    <property type="entry name" value="Phosphotyrosine protein phosphatases I"/>
    <property type="match status" value="1"/>
</dbReference>
<dbReference type="SUPFAM" id="SSF46785">
    <property type="entry name" value="Winged helix' DNA-binding domain"/>
    <property type="match status" value="1"/>
</dbReference>
<dbReference type="SMART" id="SM00418">
    <property type="entry name" value="HTH_ARSR"/>
    <property type="match status" value="1"/>
</dbReference>
<dbReference type="InterPro" id="IPR023485">
    <property type="entry name" value="Ptyr_pPase"/>
</dbReference>
<reference evidence="3 4" key="1">
    <citation type="journal article" date="2018" name="Syst. Appl. Microbiol.">
        <title>Photobacterium carnosum sp. nov., isolated from spoiled modified atmosphere packaged poultry meat.</title>
        <authorList>
            <person name="Hilgarth M."/>
            <person name="Fuertes S."/>
            <person name="Ehrmann M."/>
            <person name="Vogel R.F."/>
        </authorList>
    </citation>
    <scope>NUCLEOTIDE SEQUENCE [LARGE SCALE GENOMIC DNA]</scope>
    <source>
        <strain evidence="3 4">TMW 2.2021</strain>
    </source>
</reference>
<dbReference type="GO" id="GO:0046685">
    <property type="term" value="P:response to arsenic-containing substance"/>
    <property type="evidence" value="ECO:0007669"/>
    <property type="project" value="UniProtKB-KW"/>
</dbReference>
<dbReference type="Gene3D" id="3.40.50.2300">
    <property type="match status" value="1"/>
</dbReference>
<evidence type="ECO:0000313" key="4">
    <source>
        <dbReference type="Proteomes" id="UP000234420"/>
    </source>
</evidence>
<gene>
    <name evidence="3" type="ORF">CIK00_11075</name>
</gene>
<dbReference type="CDD" id="cd16345">
    <property type="entry name" value="LMWP_ArsC"/>
    <property type="match status" value="1"/>
</dbReference>
<dbReference type="Pfam" id="PF01022">
    <property type="entry name" value="HTH_5"/>
    <property type="match status" value="1"/>
</dbReference>
<dbReference type="InterPro" id="IPR011991">
    <property type="entry name" value="ArsR-like_HTH"/>
</dbReference>
<dbReference type="InterPro" id="IPR036388">
    <property type="entry name" value="WH-like_DNA-bd_sf"/>
</dbReference>
<sequence length="265" mass="30014">MIINKVFTVKRILFLCTGNSARSQLAEALMRHMCRDSETVIGQFEIMSAGMAPESVDSRVYEVLNYHHINSDNLTSVLASSLQHRHFDVVITLCDKASRECALFPDSDALIHWDFKDPKPESGSQGFYDVFDGLKAKIALFLMLNGDNQSDTIGAVELFKIMSDPLRLRILMLIHDEVALSVGDLTKALQVSQPKVSRHLALLRDSGVLQDQREGVWIFYHFSSDLPVWIRHTFDTVRNGQLALINQEKIRLSAIKNRKKPPSIY</sequence>